<sequence length="184" mass="21660">MENNSEELLDLEKFKEKITEVSKSDKESFIESDIEIINFDKIKEEYFFNKKLKEVPSSNDGLYISKDKKMIFVEFKNAKSEVIKEYDLGKKNYDSVCILSDILNISIRDLRKKTKYILVYSSEKNPIIDFGQALLKKSSLPNNDLENKKKNCFGQKKFLNYLYSNIEALNDKEFKEKYLGKEII</sequence>
<accession>A0A2G9EE83</accession>
<dbReference type="GeneID" id="93327156"/>
<dbReference type="EMBL" id="PEQY01000001">
    <property type="protein sequence ID" value="PIM79223.1"/>
    <property type="molecule type" value="Genomic_DNA"/>
</dbReference>
<evidence type="ECO:0000313" key="1">
    <source>
        <dbReference type="EMBL" id="PIM79223.1"/>
    </source>
</evidence>
<protein>
    <submittedName>
        <fullName evidence="1">Uncharacterized protein</fullName>
    </submittedName>
</protein>
<reference evidence="1 2" key="1">
    <citation type="submission" date="2017-11" db="EMBL/GenBank/DDBJ databases">
        <title>Genome sequencing of Fusobacterium periodonticum KCOM 1259.</title>
        <authorList>
            <person name="Kook J.-K."/>
            <person name="Park S.-N."/>
            <person name="Lim Y.K."/>
        </authorList>
    </citation>
    <scope>NUCLEOTIDE SEQUENCE [LARGE SCALE GENOMIC DNA]</scope>
    <source>
        <strain evidence="1 2">KCOM 1259</strain>
    </source>
</reference>
<dbReference type="Proteomes" id="UP000229011">
    <property type="component" value="Unassembled WGS sequence"/>
</dbReference>
<gene>
    <name evidence="1" type="ORF">CTM71_01560</name>
</gene>
<evidence type="ECO:0000313" key="2">
    <source>
        <dbReference type="Proteomes" id="UP000229011"/>
    </source>
</evidence>
<dbReference type="AlphaFoldDB" id="A0A2G9EE83"/>
<proteinExistence type="predicted"/>
<dbReference type="RefSeq" id="WP_099957992.1">
    <property type="nucleotide sequence ID" value="NZ_PEQY01000001.1"/>
</dbReference>
<name>A0A2G9EE83_9FUSO</name>
<comment type="caution">
    <text evidence="1">The sequence shown here is derived from an EMBL/GenBank/DDBJ whole genome shotgun (WGS) entry which is preliminary data.</text>
</comment>
<organism evidence="1 2">
    <name type="scientific">Fusobacterium pseudoperiodonticum</name>
    <dbReference type="NCBI Taxonomy" id="2663009"/>
    <lineage>
        <taxon>Bacteria</taxon>
        <taxon>Fusobacteriati</taxon>
        <taxon>Fusobacteriota</taxon>
        <taxon>Fusobacteriia</taxon>
        <taxon>Fusobacteriales</taxon>
        <taxon>Fusobacteriaceae</taxon>
        <taxon>Fusobacterium</taxon>
    </lineage>
</organism>